<name>A0ABS6KIZ2_9MYCO</name>
<dbReference type="Pfam" id="PF08237">
    <property type="entry name" value="PE-PPE"/>
    <property type="match status" value="1"/>
</dbReference>
<dbReference type="EMBL" id="VOMB01000009">
    <property type="protein sequence ID" value="MBU9763525.1"/>
    <property type="molecule type" value="Genomic_DNA"/>
</dbReference>
<dbReference type="Proteomes" id="UP000812982">
    <property type="component" value="Unassembled WGS sequence"/>
</dbReference>
<evidence type="ECO:0000313" key="3">
    <source>
        <dbReference type="EMBL" id="MBU9763525.1"/>
    </source>
</evidence>
<evidence type="ECO:0000256" key="1">
    <source>
        <dbReference type="SAM" id="MobiDB-lite"/>
    </source>
</evidence>
<dbReference type="RefSeq" id="WP_217155553.1">
    <property type="nucleotide sequence ID" value="NZ_VOMB01000009.1"/>
</dbReference>
<comment type="caution">
    <text evidence="3">The sequence shown here is derived from an EMBL/GenBank/DDBJ whole genome shotgun (WGS) entry which is preliminary data.</text>
</comment>
<feature type="domain" description="PE-PPE" evidence="2">
    <location>
        <begin position="243"/>
        <end position="294"/>
    </location>
</feature>
<protein>
    <submittedName>
        <fullName evidence="3">PE-PPE domain-containing protein</fullName>
    </submittedName>
</protein>
<feature type="region of interest" description="Disordered" evidence="1">
    <location>
        <begin position="338"/>
        <end position="432"/>
    </location>
</feature>
<keyword evidence="4" id="KW-1185">Reference proteome</keyword>
<gene>
    <name evidence="3" type="ORF">FR943_06670</name>
</gene>
<feature type="compositionally biased region" description="Low complexity" evidence="1">
    <location>
        <begin position="361"/>
        <end position="378"/>
    </location>
</feature>
<reference evidence="3 4" key="1">
    <citation type="journal article" date="2021" name="Sci. Rep.">
        <title>Phenotypic and genomic hallmarks of a novel, potentially pathogenic rapidly growing Mycobacterium species related to the Mycobacterium fortuitum complex.</title>
        <authorList>
            <person name="Gharbi R."/>
            <person name="Khanna V."/>
            <person name="Frigui W."/>
            <person name="Mhenni B."/>
            <person name="Brosch R."/>
            <person name="Mardassi H."/>
        </authorList>
    </citation>
    <scope>NUCLEOTIDE SEQUENCE [LARGE SCALE GENOMIC DNA]</scope>
    <source>
        <strain evidence="3 4">TNTM28</strain>
    </source>
</reference>
<proteinExistence type="predicted"/>
<sequence length="432" mass="45142">MAPALAPRRRTHALSTSFLGGMALAMVAALGVTQPVAAVQLSALVIGASSTNPTGDGVADFYGGLYRQGQDEPVVANFFTGPFGVYQALEEHGSEDNVVLSSGWGAANVSLLLSYAKLTHDPVVAQPSLYVLDNNVASPNGGFGTRLPVFGLIGVNPIPTPTDPGVPVVNVVYEYDINSNIPAYLWNAPAMANSLMAYFERRLNQDSLDFPVDAQGNVRDCDAACQDELAAGGTIVRQTATGTVRISKVDDTTYVGYESADLPLVAPLRALGEPGNLLADAATPALRAVVDYGYPDNDPLANPQNYAPARLIPTAQETQRFVHDFTAGLQEGADILRQGGSAATSERASVREAAVEPEPVEAPARSSVRAVAPASRPALRTGPNFSPKALGRDQSDSHRASGPRDGGTGPRAGKLRSSAAGSPQRSSHSRDN</sequence>
<organism evidence="3 4">
    <name type="scientific">[Mycobacterium] fortunisiensis</name>
    <dbReference type="NCBI Taxonomy" id="2600579"/>
    <lineage>
        <taxon>Bacteria</taxon>
        <taxon>Bacillati</taxon>
        <taxon>Actinomycetota</taxon>
        <taxon>Actinomycetes</taxon>
        <taxon>Mycobacteriales</taxon>
        <taxon>Mycobacteriaceae</taxon>
        <taxon>Mycolicibacterium</taxon>
    </lineage>
</organism>
<feature type="compositionally biased region" description="Basic and acidic residues" evidence="1">
    <location>
        <begin position="390"/>
        <end position="399"/>
    </location>
</feature>
<evidence type="ECO:0000259" key="2">
    <source>
        <dbReference type="Pfam" id="PF08237"/>
    </source>
</evidence>
<dbReference type="InterPro" id="IPR013228">
    <property type="entry name" value="PE-PPE_C"/>
</dbReference>
<accession>A0ABS6KIZ2</accession>
<evidence type="ECO:0000313" key="4">
    <source>
        <dbReference type="Proteomes" id="UP000812982"/>
    </source>
</evidence>